<evidence type="ECO:0000313" key="3">
    <source>
        <dbReference type="Proteomes" id="UP000750502"/>
    </source>
</evidence>
<evidence type="ECO:0000259" key="1">
    <source>
        <dbReference type="Pfam" id="PF20183"/>
    </source>
</evidence>
<feature type="domain" description="DUF6546" evidence="1">
    <location>
        <begin position="148"/>
        <end position="346"/>
    </location>
</feature>
<keyword evidence="3" id="KW-1185">Reference proteome</keyword>
<protein>
    <recommendedName>
        <fullName evidence="1">DUF6546 domain-containing protein</fullName>
    </recommendedName>
</protein>
<reference evidence="2" key="2">
    <citation type="submission" date="2020-10" db="EMBL/GenBank/DDBJ databases">
        <authorList>
            <person name="Peck L.D."/>
            <person name="Nowell R.W."/>
            <person name="Flood J."/>
            <person name="Ryan M.J."/>
            <person name="Barraclough T.G."/>
        </authorList>
    </citation>
    <scope>NUCLEOTIDE SEQUENCE</scope>
    <source>
        <strain evidence="2">IMI 127659i</strain>
    </source>
</reference>
<dbReference type="Proteomes" id="UP000750502">
    <property type="component" value="Unassembled WGS sequence"/>
</dbReference>
<sequence>MAIVRLFSILAKWKGSLTLEFNAYSPSDSKHWFPNCYFGAPDEDKFECQPIQRAEPAHHIVVAPPDNALRRAFEIGGPLFGDELVPVQMVRKFILRRQCRRQFGAEMLLQILPKFPRLEEIIYEPWVLHFGPIQYIWDRGYNEMINRLPPNVKRVTVFEDFNESYLELLDLGRSDFRDHKPKRVRVACPILGLSFASRSREREHLSVAFMIDARHFFDACQPCWTWPKLQTLTLTSREMIKPDGRETNKLLQEVARVALNMSQLQTLTIWYGERKEACAFTYRRKDRTIYWQGNRDIVLESNTLEAWEKVAVKHSGMVLLVEKSLFAAGITSHGDAVHHLGLPHVVDKVSLQQIRAENTVSWL</sequence>
<reference evidence="2" key="1">
    <citation type="journal article" date="2020" name="bioRxiv">
        <title>Historical genomics reveals the evolutionary mechanisms behind multiple outbreaks of the host-specific coffee wilt pathogen Fusarium xylarioides.</title>
        <authorList>
            <person name="Peck D."/>
            <person name="Nowell R.W."/>
            <person name="Flood J."/>
            <person name="Ryan M.J."/>
            <person name="Barraclough T.G."/>
        </authorList>
    </citation>
    <scope>NUCLEOTIDE SEQUENCE</scope>
    <source>
        <strain evidence="2">IMI 127659i</strain>
    </source>
</reference>
<name>A0A9P7L5B3_9HYPO</name>
<dbReference type="OrthoDB" id="4688861at2759"/>
<dbReference type="EMBL" id="JADFTT010000442">
    <property type="protein sequence ID" value="KAG5761559.1"/>
    <property type="molecule type" value="Genomic_DNA"/>
</dbReference>
<gene>
    <name evidence="2" type="ORF">H9Q72_010330</name>
</gene>
<dbReference type="AlphaFoldDB" id="A0A9P7L5B3"/>
<comment type="caution">
    <text evidence="2">The sequence shown here is derived from an EMBL/GenBank/DDBJ whole genome shotgun (WGS) entry which is preliminary data.</text>
</comment>
<dbReference type="Pfam" id="PF20183">
    <property type="entry name" value="DUF6546"/>
    <property type="match status" value="1"/>
</dbReference>
<proteinExistence type="predicted"/>
<evidence type="ECO:0000313" key="2">
    <source>
        <dbReference type="EMBL" id="KAG5761559.1"/>
    </source>
</evidence>
<dbReference type="InterPro" id="IPR046676">
    <property type="entry name" value="DUF6546"/>
</dbReference>
<organism evidence="2 3">
    <name type="scientific">Fusarium xylarioides</name>
    <dbReference type="NCBI Taxonomy" id="221167"/>
    <lineage>
        <taxon>Eukaryota</taxon>
        <taxon>Fungi</taxon>
        <taxon>Dikarya</taxon>
        <taxon>Ascomycota</taxon>
        <taxon>Pezizomycotina</taxon>
        <taxon>Sordariomycetes</taxon>
        <taxon>Hypocreomycetidae</taxon>
        <taxon>Hypocreales</taxon>
        <taxon>Nectriaceae</taxon>
        <taxon>Fusarium</taxon>
        <taxon>Fusarium fujikuroi species complex</taxon>
    </lineage>
</organism>
<accession>A0A9P7L5B3</accession>